<reference evidence="3 4" key="1">
    <citation type="submission" date="2019-07" db="EMBL/GenBank/DDBJ databases">
        <title>Whole genome shotgun sequence of Cellulomonas xylanilytica NBRC 101102.</title>
        <authorList>
            <person name="Hosoyama A."/>
            <person name="Uohara A."/>
            <person name="Ohji S."/>
            <person name="Ichikawa N."/>
        </authorList>
    </citation>
    <scope>NUCLEOTIDE SEQUENCE [LARGE SCALE GENOMIC DNA]</scope>
    <source>
        <strain evidence="3 4">NBRC 101102</strain>
    </source>
</reference>
<evidence type="ECO:0000313" key="3">
    <source>
        <dbReference type="EMBL" id="GEK21426.1"/>
    </source>
</evidence>
<dbReference type="Gene3D" id="2.60.120.600">
    <property type="entry name" value="Domain of unknown function DUF1214, C-terminal domain"/>
    <property type="match status" value="1"/>
</dbReference>
<dbReference type="EMBL" id="BJUB01000005">
    <property type="protein sequence ID" value="GEK21426.1"/>
    <property type="molecule type" value="Genomic_DNA"/>
</dbReference>
<evidence type="ECO:0000313" key="4">
    <source>
        <dbReference type="Proteomes" id="UP000321118"/>
    </source>
</evidence>
<dbReference type="Gene3D" id="2.60.40.1610">
    <property type="entry name" value="Domain of unknown function DUF1254"/>
    <property type="match status" value="1"/>
</dbReference>
<dbReference type="Proteomes" id="UP000321118">
    <property type="component" value="Unassembled WGS sequence"/>
</dbReference>
<protein>
    <recommendedName>
        <fullName evidence="5">DUF1254 domain-containing protein</fullName>
    </recommendedName>
</protein>
<feature type="domain" description="DUF1254" evidence="2">
    <location>
        <begin position="98"/>
        <end position="194"/>
    </location>
</feature>
<gene>
    <name evidence="3" type="ORF">CXY01_19460</name>
</gene>
<accession>A0A510V3P8</accession>
<dbReference type="AlphaFoldDB" id="A0A510V3P8"/>
<dbReference type="PANTHER" id="PTHR36509:SF3">
    <property type="entry name" value="SIGNAL PEPTIDE PROTEIN"/>
    <property type="match status" value="1"/>
</dbReference>
<dbReference type="InterPro" id="IPR010679">
    <property type="entry name" value="DUF1254"/>
</dbReference>
<dbReference type="SUPFAM" id="SSF160935">
    <property type="entry name" value="VPA0735-like"/>
    <property type="match status" value="1"/>
</dbReference>
<evidence type="ECO:0008006" key="5">
    <source>
        <dbReference type="Google" id="ProtNLM"/>
    </source>
</evidence>
<dbReference type="InterPro" id="IPR010621">
    <property type="entry name" value="DUF1214"/>
</dbReference>
<proteinExistence type="predicted"/>
<evidence type="ECO:0000259" key="1">
    <source>
        <dbReference type="Pfam" id="PF06742"/>
    </source>
</evidence>
<dbReference type="Pfam" id="PF06742">
    <property type="entry name" value="DUF1214"/>
    <property type="match status" value="1"/>
</dbReference>
<comment type="caution">
    <text evidence="3">The sequence shown here is derived from an EMBL/GenBank/DDBJ whole genome shotgun (WGS) entry which is preliminary data.</text>
</comment>
<name>A0A510V3P8_9CELL</name>
<dbReference type="Gene3D" id="1.10.3360.10">
    <property type="entry name" value="VPA0735-like domain"/>
    <property type="match status" value="1"/>
</dbReference>
<dbReference type="OrthoDB" id="272779at2"/>
<evidence type="ECO:0000259" key="2">
    <source>
        <dbReference type="Pfam" id="PF06863"/>
    </source>
</evidence>
<keyword evidence="4" id="KW-1185">Reference proteome</keyword>
<dbReference type="Pfam" id="PF06863">
    <property type="entry name" value="DUF1254"/>
    <property type="match status" value="1"/>
</dbReference>
<dbReference type="InterPro" id="IPR037050">
    <property type="entry name" value="DUF1254_sf"/>
</dbReference>
<sequence length="481" mass="52245">MSTEGTAGTGLSPEQMGEAIASLSSPDVVDSPFGKLRFFDGVPTPETVTSAYDALDLMRGIEVFLNAVPGASLVAMRRGLRAAGISSARVIGITEPRANSNSLFLTPNTETTYGTTFLDLREWGPTVIEAPPQSLCVVDDFWFRYVADMGIPGPDRGAGGKYLFLPPGYDGEVPDGYFTYRTPTFSNWVILRALGGVPAMKQTKIYPLAELAAAPEPNEFVNLSDAVINTVHANDLSFFSELDELVQEEPTDALDAERSGQLAAIGLVKGRPFAPDDRMRAILSQAAQVGAGLARTIAYAPRDEEASLYGSWKVGFVGGSYEFLRNGARLLDARTQFHYLATVVTPAMAHAQVGAGSAYAYTIHDSNGVLLDGAKTYRLHVDANPPAKNFWSVDVYDTQTRSLLQVPSTIWPALASNTGTLQANDDGSFDLYFGPTAPEGKESNWVETIPGKSWFQLFRLYGPLEPWFDQTWRLHEFEPIG</sequence>
<dbReference type="RefSeq" id="WP_146927226.1">
    <property type="nucleotide sequence ID" value="NZ_BJUB01000005.1"/>
</dbReference>
<feature type="domain" description="DUF1214" evidence="1">
    <location>
        <begin position="357"/>
        <end position="464"/>
    </location>
</feature>
<organism evidence="3 4">
    <name type="scientific">Cellulomonas xylanilytica</name>
    <dbReference type="NCBI Taxonomy" id="233583"/>
    <lineage>
        <taxon>Bacteria</taxon>
        <taxon>Bacillati</taxon>
        <taxon>Actinomycetota</taxon>
        <taxon>Actinomycetes</taxon>
        <taxon>Micrococcales</taxon>
        <taxon>Cellulomonadaceae</taxon>
        <taxon>Cellulomonas</taxon>
    </lineage>
</organism>
<dbReference type="PANTHER" id="PTHR36509">
    <property type="entry name" value="BLL3101 PROTEIN"/>
    <property type="match status" value="1"/>
</dbReference>
<dbReference type="InterPro" id="IPR037049">
    <property type="entry name" value="DUF1214_C_sf"/>
</dbReference>